<accession>A0A2K9B722</accession>
<gene>
    <name evidence="1" type="ORF">BB215W447A_1268</name>
</gene>
<reference evidence="1 2" key="1">
    <citation type="submission" date="2017-05" db="EMBL/GenBank/DDBJ databases">
        <title>Comparative genomics and methylome analysis of the gut commensal Bifidobacterium breve.</title>
        <authorList>
            <person name="Bottacini F."/>
            <person name="Morrissey R."/>
            <person name="Roberts R.J."/>
            <person name="James K."/>
            <person name="van Breen J."/>
            <person name="Egan M."/>
            <person name="Lambert J."/>
            <person name="van Limpt K."/>
            <person name="Stanton C."/>
            <person name="Knol J."/>
            <person name="O' Connell Motherway M."/>
            <person name="van Sinderen D."/>
        </authorList>
    </citation>
    <scope>NUCLEOTIDE SEQUENCE [LARGE SCALE GENOMIC DNA]</scope>
    <source>
        <strain evidence="1 2">215W447a</strain>
    </source>
</reference>
<name>A0A2K9B722_BIFBR</name>
<evidence type="ECO:0000313" key="1">
    <source>
        <dbReference type="EMBL" id="AUE03284.1"/>
    </source>
</evidence>
<evidence type="ECO:0000313" key="2">
    <source>
        <dbReference type="Proteomes" id="UP000232491"/>
    </source>
</evidence>
<dbReference type="AlphaFoldDB" id="A0A2K9B722"/>
<organism evidence="1 2">
    <name type="scientific">Bifidobacterium breve</name>
    <dbReference type="NCBI Taxonomy" id="1685"/>
    <lineage>
        <taxon>Bacteria</taxon>
        <taxon>Bacillati</taxon>
        <taxon>Actinomycetota</taxon>
        <taxon>Actinomycetes</taxon>
        <taxon>Bifidobacteriales</taxon>
        <taxon>Bifidobacteriaceae</taxon>
        <taxon>Bifidobacterium</taxon>
    </lineage>
</organism>
<dbReference type="EMBL" id="CP021558">
    <property type="protein sequence ID" value="AUE03284.1"/>
    <property type="molecule type" value="Genomic_DNA"/>
</dbReference>
<protein>
    <submittedName>
        <fullName evidence="1">Uncharacterized protein</fullName>
    </submittedName>
</protein>
<proteinExistence type="predicted"/>
<dbReference type="Proteomes" id="UP000232491">
    <property type="component" value="Chromosome"/>
</dbReference>
<sequence length="65" mass="7229">MHCMHLFSELLSFTPFTLIGHAYHAYRHPIIDRIGGTMRKSEAGKVCITGCIPHAYPGPADAYRA</sequence>